<name>A0AAP0D7F2_9ASTR</name>
<keyword evidence="3" id="KW-0805">Transcription regulation</keyword>
<reference evidence="9 10" key="1">
    <citation type="submission" date="2024-04" db="EMBL/GenBank/DDBJ databases">
        <title>The reference genome of an endangered Asteraceae, Deinandra increscens subsp. villosa, native to the Central Coast of California.</title>
        <authorList>
            <person name="Guilliams M."/>
            <person name="Hasenstab-Lehman K."/>
            <person name="Meyer R."/>
            <person name="Mcevoy S."/>
        </authorList>
    </citation>
    <scope>NUCLEOTIDE SEQUENCE [LARGE SCALE GENOMIC DNA]</scope>
    <source>
        <tissue evidence="9">Leaf</tissue>
    </source>
</reference>
<feature type="compositionally biased region" description="Polar residues" evidence="6">
    <location>
        <begin position="1"/>
        <end position="10"/>
    </location>
</feature>
<evidence type="ECO:0000256" key="1">
    <source>
        <dbReference type="ARBA" id="ARBA00004123"/>
    </source>
</evidence>
<evidence type="ECO:0000256" key="6">
    <source>
        <dbReference type="SAM" id="MobiDB-lite"/>
    </source>
</evidence>
<keyword evidence="4" id="KW-0804">Transcription</keyword>
<evidence type="ECO:0000313" key="9">
    <source>
        <dbReference type="EMBL" id="KAK9066053.1"/>
    </source>
</evidence>
<comment type="caution">
    <text evidence="9">The sequence shown here is derived from an EMBL/GenBank/DDBJ whole genome shotgun (WGS) entry which is preliminary data.</text>
</comment>
<dbReference type="PANTHER" id="PTHR15138:SF14">
    <property type="entry name" value="TRANSCRIPTION INITIATION FACTOR TFIID SUBUNIT 4"/>
    <property type="match status" value="1"/>
</dbReference>
<evidence type="ECO:0000313" key="10">
    <source>
        <dbReference type="Proteomes" id="UP001408789"/>
    </source>
</evidence>
<keyword evidence="5" id="KW-0539">Nucleus</keyword>
<comment type="similarity">
    <text evidence="2">Belongs to the TAF4 family.</text>
</comment>
<organism evidence="9 10">
    <name type="scientific">Deinandra increscens subsp. villosa</name>
    <dbReference type="NCBI Taxonomy" id="3103831"/>
    <lineage>
        <taxon>Eukaryota</taxon>
        <taxon>Viridiplantae</taxon>
        <taxon>Streptophyta</taxon>
        <taxon>Embryophyta</taxon>
        <taxon>Tracheophyta</taxon>
        <taxon>Spermatophyta</taxon>
        <taxon>Magnoliopsida</taxon>
        <taxon>eudicotyledons</taxon>
        <taxon>Gunneridae</taxon>
        <taxon>Pentapetalae</taxon>
        <taxon>asterids</taxon>
        <taxon>campanulids</taxon>
        <taxon>Asterales</taxon>
        <taxon>Asteraceae</taxon>
        <taxon>Asteroideae</taxon>
        <taxon>Heliantheae alliance</taxon>
        <taxon>Madieae</taxon>
        <taxon>Madiinae</taxon>
        <taxon>Deinandra</taxon>
    </lineage>
</organism>
<dbReference type="GO" id="GO:0005669">
    <property type="term" value="C:transcription factor TFIID complex"/>
    <property type="evidence" value="ECO:0007669"/>
    <property type="project" value="InterPro"/>
</dbReference>
<keyword evidence="10" id="KW-1185">Reference proteome</keyword>
<dbReference type="EMBL" id="JBCNJP010000016">
    <property type="protein sequence ID" value="KAK9066053.1"/>
    <property type="molecule type" value="Genomic_DNA"/>
</dbReference>
<dbReference type="AlphaFoldDB" id="A0AAP0D7F2"/>
<evidence type="ECO:0000256" key="4">
    <source>
        <dbReference type="ARBA" id="ARBA00023163"/>
    </source>
</evidence>
<feature type="region of interest" description="Disordered" evidence="6">
    <location>
        <begin position="248"/>
        <end position="372"/>
    </location>
</feature>
<dbReference type="GO" id="GO:0016251">
    <property type="term" value="F:RNA polymerase II general transcription initiation factor activity"/>
    <property type="evidence" value="ECO:0007669"/>
    <property type="project" value="TreeGrafter"/>
</dbReference>
<dbReference type="PANTHER" id="PTHR15138">
    <property type="entry name" value="TRANSCRIPTION INITIATION FACTOR TFIID SUBUNIT 4"/>
    <property type="match status" value="1"/>
</dbReference>
<feature type="compositionally biased region" description="Low complexity" evidence="6">
    <location>
        <begin position="270"/>
        <end position="285"/>
    </location>
</feature>
<evidence type="ECO:0000259" key="8">
    <source>
        <dbReference type="Pfam" id="PF12174"/>
    </source>
</evidence>
<feature type="domain" description="RST" evidence="8">
    <location>
        <begin position="22"/>
        <end position="81"/>
    </location>
</feature>
<evidence type="ECO:0000256" key="3">
    <source>
        <dbReference type="ARBA" id="ARBA00023015"/>
    </source>
</evidence>
<feature type="compositionally biased region" description="Polar residues" evidence="6">
    <location>
        <begin position="251"/>
        <end position="266"/>
    </location>
</feature>
<proteinExistence type="inferred from homology"/>
<gene>
    <name evidence="9" type="ORF">SSX86_015455</name>
</gene>
<accession>A0AAP0D7F2</accession>
<evidence type="ECO:0000256" key="5">
    <source>
        <dbReference type="ARBA" id="ARBA00023242"/>
    </source>
</evidence>
<evidence type="ECO:0000259" key="7">
    <source>
        <dbReference type="Pfam" id="PF05236"/>
    </source>
</evidence>
<dbReference type="InterPro" id="IPR007900">
    <property type="entry name" value="TAF4_C"/>
</dbReference>
<protein>
    <submittedName>
        <fullName evidence="9">Uncharacterized protein</fullName>
    </submittedName>
</protein>
<feature type="compositionally biased region" description="Basic and acidic residues" evidence="6">
    <location>
        <begin position="345"/>
        <end position="366"/>
    </location>
</feature>
<dbReference type="GO" id="GO:0003677">
    <property type="term" value="F:DNA binding"/>
    <property type="evidence" value="ECO:0007669"/>
    <property type="project" value="TreeGrafter"/>
</dbReference>
<comment type="subcellular location">
    <subcellularLocation>
        <location evidence="1">Nucleus</location>
    </subcellularLocation>
</comment>
<dbReference type="InterPro" id="IPR022003">
    <property type="entry name" value="RST"/>
</dbReference>
<dbReference type="Pfam" id="PF12174">
    <property type="entry name" value="RST"/>
    <property type="match status" value="1"/>
</dbReference>
<feature type="domain" description="Transcription initiation factor TFIID component TAF4 C-terminal" evidence="7">
    <location>
        <begin position="323"/>
        <end position="371"/>
    </location>
</feature>
<dbReference type="Proteomes" id="UP001408789">
    <property type="component" value="Unassembled WGS sequence"/>
</dbReference>
<evidence type="ECO:0000256" key="2">
    <source>
        <dbReference type="ARBA" id="ARBA00006178"/>
    </source>
</evidence>
<dbReference type="GO" id="GO:0006367">
    <property type="term" value="P:transcription initiation at RNA polymerase II promoter"/>
    <property type="evidence" value="ECO:0007669"/>
    <property type="project" value="TreeGrafter"/>
</dbReference>
<dbReference type="Pfam" id="PF05236">
    <property type="entry name" value="TAF4"/>
    <property type="match status" value="1"/>
</dbReference>
<dbReference type="InterPro" id="IPR045144">
    <property type="entry name" value="TAF4"/>
</dbReference>
<feature type="compositionally biased region" description="Polar residues" evidence="6">
    <location>
        <begin position="315"/>
        <end position="327"/>
    </location>
</feature>
<feature type="region of interest" description="Disordered" evidence="6">
    <location>
        <begin position="1"/>
        <end position="20"/>
    </location>
</feature>
<sequence length="372" mass="40868">MGNNKQQPLTTGKPANAMKRPPMGILIPALEAQLDEVRAAKLRGLYAHLQSNKNYKEEFYRQVITLVGGPMIQKTIHKLQQGQMMEKTSNQPAQITAKPSGLPIDNNAQKPLLPDSHEVHKSVKVNAIKQEKDQPFSVQGLGEQGQQEHMPFTQLPVSNYGNIGRSYSSPNMNMSSSSLGLQQSSWQPLMHRDQSLTSSMAYVKQEPLDYMNRQQHNCQISVPQAPSSVSLFEPLEEETFEMMSACPAFSTPMNTQEPISVTTQPERQIASAGSSSLAAGGNAKSPQETPTVGQKKASEAPVSSLSKKQKVSEALSDQSIEQLNDVTAASGVNLREEEEQLFSGSKEDSRLSEASRKAVQEEERPILQKTHS</sequence>